<dbReference type="RefSeq" id="WP_095063444.1">
    <property type="nucleotide sequence ID" value="NZ_FXUV02000043.1"/>
</dbReference>
<dbReference type="Proteomes" id="UP000215450">
    <property type="component" value="Unassembled WGS sequence"/>
</dbReference>
<evidence type="ECO:0000256" key="1">
    <source>
        <dbReference type="SAM" id="Phobius"/>
    </source>
</evidence>
<dbReference type="EMBL" id="FXUV01000074">
    <property type="protein sequence ID" value="SMQ13520.1"/>
    <property type="molecule type" value="Genomic_DNA"/>
</dbReference>
<keyword evidence="1" id="KW-1133">Transmembrane helix</keyword>
<reference evidence="3 4" key="2">
    <citation type="submission" date="2017-06" db="EMBL/GenBank/DDBJ databases">
        <authorList>
            <person name="Kim H.J."/>
            <person name="Triplett B.A."/>
        </authorList>
    </citation>
    <scope>NUCLEOTIDE SEQUENCE [LARGE SCALE GENOMIC DNA]</scope>
    <source>
        <strain evidence="3">Kingella_eburonensis</strain>
    </source>
</reference>
<reference evidence="2" key="1">
    <citation type="submission" date="2017-05" db="EMBL/GenBank/DDBJ databases">
        <authorList>
            <person name="Song R."/>
            <person name="Chenine A.L."/>
            <person name="Ruprecht R.M."/>
        </authorList>
    </citation>
    <scope>NUCLEOTIDE SEQUENCE</scope>
    <source>
        <strain evidence="2">Kingella_eburonensis</strain>
    </source>
</reference>
<sequence>MALWTIWLIAAALIFTAEMFTGTVYLLVLAGALACSGALIWLLDLGISTALLCTGVLSLIGICLVQFGRSSRLSKHSDDFDVGELVQIEQPLGNGRWRVFYRGTTWEARPIRGEEFQMGDSAQICGKDGIVLLIKAV</sequence>
<dbReference type="SUPFAM" id="SSF141322">
    <property type="entry name" value="NfeD domain-like"/>
    <property type="match status" value="1"/>
</dbReference>
<evidence type="ECO:0008006" key="5">
    <source>
        <dbReference type="Google" id="ProtNLM"/>
    </source>
</evidence>
<evidence type="ECO:0000313" key="3">
    <source>
        <dbReference type="EMBL" id="SNB78217.1"/>
    </source>
</evidence>
<accession>A0A238HIA7</accession>
<name>A0A238HIA7_9NEIS</name>
<feature type="transmembrane region" description="Helical" evidence="1">
    <location>
        <begin position="39"/>
        <end position="65"/>
    </location>
</feature>
<evidence type="ECO:0000313" key="2">
    <source>
        <dbReference type="EMBL" id="SMQ13520.1"/>
    </source>
</evidence>
<keyword evidence="1" id="KW-0812">Transmembrane</keyword>
<evidence type="ECO:0000313" key="4">
    <source>
        <dbReference type="Proteomes" id="UP000215450"/>
    </source>
</evidence>
<dbReference type="EMBL" id="FXUV02000043">
    <property type="protein sequence ID" value="SNB78217.1"/>
    <property type="molecule type" value="Genomic_DNA"/>
</dbReference>
<dbReference type="AlphaFoldDB" id="A0A238HIA7"/>
<gene>
    <name evidence="3" type="ORF">KEBURONENSIS_00379</name>
    <name evidence="2" type="ORF">KEBURONENSIS_00618</name>
</gene>
<protein>
    <recommendedName>
        <fullName evidence="5">NfeD-like C-terminal domain-containing protein</fullName>
    </recommendedName>
</protein>
<organism evidence="2">
    <name type="scientific">Kingella negevensis</name>
    <dbReference type="NCBI Taxonomy" id="1522312"/>
    <lineage>
        <taxon>Bacteria</taxon>
        <taxon>Pseudomonadati</taxon>
        <taxon>Pseudomonadota</taxon>
        <taxon>Betaproteobacteria</taxon>
        <taxon>Neisseriales</taxon>
        <taxon>Neisseriaceae</taxon>
        <taxon>Kingella</taxon>
    </lineage>
</organism>
<dbReference type="STRING" id="1522312.GCA_900177895_01808"/>
<dbReference type="OrthoDB" id="5654021at2"/>
<proteinExistence type="predicted"/>
<feature type="transmembrane region" description="Helical" evidence="1">
    <location>
        <begin position="7"/>
        <end position="33"/>
    </location>
</feature>
<keyword evidence="4" id="KW-1185">Reference proteome</keyword>
<keyword evidence="1" id="KW-0472">Membrane</keyword>